<comment type="caution">
    <text evidence="10">The sequence shown here is derived from an EMBL/GenBank/DDBJ whole genome shotgun (WGS) entry which is preliminary data.</text>
</comment>
<evidence type="ECO:0000256" key="2">
    <source>
        <dbReference type="ARBA" id="ARBA00007787"/>
    </source>
</evidence>
<dbReference type="InterPro" id="IPR011909">
    <property type="entry name" value="GlrX_NrdH"/>
</dbReference>
<dbReference type="InterPro" id="IPR036249">
    <property type="entry name" value="Thioredoxin-like_sf"/>
</dbReference>
<dbReference type="InterPro" id="IPR002109">
    <property type="entry name" value="Glutaredoxin"/>
</dbReference>
<feature type="compositionally biased region" description="Basic and acidic residues" evidence="8">
    <location>
        <begin position="89"/>
        <end position="103"/>
    </location>
</feature>
<reference evidence="10 11" key="1">
    <citation type="submission" date="2019-02" db="EMBL/GenBank/DDBJ databases">
        <title>Arcanobacterium bovis sp. nov., isolated from the milk of a cow with mastitis.</title>
        <authorList>
            <person name="Sammra O."/>
            <person name="Foster G."/>
            <person name="Hassan A."/>
            <person name="Alssahen M."/>
            <person name="Laemmler C."/>
            <person name="Borowiak M."/>
            <person name="Malorny B."/>
            <person name="Abdulmawjood A."/>
        </authorList>
    </citation>
    <scope>NUCLEOTIDE SEQUENCE [LARGE SCALE GENOMIC DNA]</scope>
    <source>
        <strain evidence="10 11">C605018/01/1</strain>
    </source>
</reference>
<dbReference type="Gene3D" id="3.40.30.10">
    <property type="entry name" value="Glutaredoxin"/>
    <property type="match status" value="1"/>
</dbReference>
<feature type="domain" description="Rhodanese" evidence="9">
    <location>
        <begin position="37"/>
        <end position="70"/>
    </location>
</feature>
<feature type="region of interest" description="Disordered" evidence="8">
    <location>
        <begin position="89"/>
        <end position="110"/>
    </location>
</feature>
<keyword evidence="5" id="KW-0249">Electron transport</keyword>
<dbReference type="Pfam" id="PF00462">
    <property type="entry name" value="Glutaredoxin"/>
    <property type="match status" value="1"/>
</dbReference>
<evidence type="ECO:0000256" key="3">
    <source>
        <dbReference type="ARBA" id="ARBA00017945"/>
    </source>
</evidence>
<dbReference type="PANTHER" id="PTHR34386">
    <property type="entry name" value="GLUTAREDOXIN"/>
    <property type="match status" value="1"/>
</dbReference>
<dbReference type="InterPro" id="IPR051548">
    <property type="entry name" value="Grx-like_ET"/>
</dbReference>
<keyword evidence="4" id="KW-0813">Transport</keyword>
<dbReference type="PROSITE" id="PS51354">
    <property type="entry name" value="GLUTAREDOXIN_2"/>
    <property type="match status" value="1"/>
</dbReference>
<dbReference type="PROSITE" id="PS50206">
    <property type="entry name" value="RHODANESE_3"/>
    <property type="match status" value="1"/>
</dbReference>
<comment type="similarity">
    <text evidence="2">Belongs to the glutaredoxin family.</text>
</comment>
<keyword evidence="7" id="KW-0676">Redox-active center</keyword>
<evidence type="ECO:0000256" key="4">
    <source>
        <dbReference type="ARBA" id="ARBA00022448"/>
    </source>
</evidence>
<dbReference type="Proteomes" id="UP000293036">
    <property type="component" value="Unassembled WGS sequence"/>
</dbReference>
<dbReference type="OrthoDB" id="8545217at2"/>
<sequence length="110" mass="12497">MMITIYTKDNCPQCAATKRQFDKSGVQYNEINLDTNPEAVEQLKAMGYREVPVVFSGLNHWSGFRPELIKSAIRNTQMEHTKDSIVEKICAKPTHESRSKDPAAARSQIR</sequence>
<proteinExistence type="inferred from homology"/>
<keyword evidence="6" id="KW-1015">Disulfide bond</keyword>
<evidence type="ECO:0000313" key="10">
    <source>
        <dbReference type="EMBL" id="TBW20765.1"/>
    </source>
</evidence>
<evidence type="ECO:0000313" key="11">
    <source>
        <dbReference type="Proteomes" id="UP000293036"/>
    </source>
</evidence>
<dbReference type="CDD" id="cd02976">
    <property type="entry name" value="NrdH"/>
    <property type="match status" value="1"/>
</dbReference>
<dbReference type="PANTHER" id="PTHR34386:SF1">
    <property type="entry name" value="GLUTAREDOXIN-LIKE PROTEIN NRDH"/>
    <property type="match status" value="1"/>
</dbReference>
<evidence type="ECO:0000256" key="1">
    <source>
        <dbReference type="ARBA" id="ARBA00002292"/>
    </source>
</evidence>
<accession>A0A4Q9UYP2</accession>
<dbReference type="GO" id="GO:0045454">
    <property type="term" value="P:cell redox homeostasis"/>
    <property type="evidence" value="ECO:0007669"/>
    <property type="project" value="InterPro"/>
</dbReference>
<name>A0A4Q9UYP2_9ACTO</name>
<evidence type="ECO:0000256" key="6">
    <source>
        <dbReference type="ARBA" id="ARBA00023157"/>
    </source>
</evidence>
<comment type="function">
    <text evidence="1">Electron transport system for the ribonucleotide reductase system NrdEF.</text>
</comment>
<evidence type="ECO:0000256" key="5">
    <source>
        <dbReference type="ARBA" id="ARBA00022982"/>
    </source>
</evidence>
<keyword evidence="11" id="KW-1185">Reference proteome</keyword>
<gene>
    <name evidence="10" type="primary">nrdH</name>
    <name evidence="10" type="ORF">EZJ44_08250</name>
</gene>
<evidence type="ECO:0000259" key="9">
    <source>
        <dbReference type="PROSITE" id="PS50206"/>
    </source>
</evidence>
<dbReference type="NCBIfam" id="TIGR02194">
    <property type="entry name" value="GlrX_NrdH"/>
    <property type="match status" value="1"/>
</dbReference>
<evidence type="ECO:0000256" key="8">
    <source>
        <dbReference type="SAM" id="MobiDB-lite"/>
    </source>
</evidence>
<evidence type="ECO:0000256" key="7">
    <source>
        <dbReference type="ARBA" id="ARBA00023284"/>
    </source>
</evidence>
<protein>
    <recommendedName>
        <fullName evidence="3">Glutaredoxin-like protein NrdH</fullName>
    </recommendedName>
</protein>
<dbReference type="SUPFAM" id="SSF52833">
    <property type="entry name" value="Thioredoxin-like"/>
    <property type="match status" value="1"/>
</dbReference>
<dbReference type="GO" id="GO:0009055">
    <property type="term" value="F:electron transfer activity"/>
    <property type="evidence" value="ECO:0007669"/>
    <property type="project" value="TreeGrafter"/>
</dbReference>
<dbReference type="InterPro" id="IPR001763">
    <property type="entry name" value="Rhodanese-like_dom"/>
</dbReference>
<organism evidence="10 11">
    <name type="scientific">Arcanobacterium bovis</name>
    <dbReference type="NCBI Taxonomy" id="2529275"/>
    <lineage>
        <taxon>Bacteria</taxon>
        <taxon>Bacillati</taxon>
        <taxon>Actinomycetota</taxon>
        <taxon>Actinomycetes</taxon>
        <taxon>Actinomycetales</taxon>
        <taxon>Actinomycetaceae</taxon>
        <taxon>Arcanobacterium</taxon>
    </lineage>
</organism>
<dbReference type="EMBL" id="SJDT01000009">
    <property type="protein sequence ID" value="TBW20765.1"/>
    <property type="molecule type" value="Genomic_DNA"/>
</dbReference>
<dbReference type="AlphaFoldDB" id="A0A4Q9UYP2"/>